<dbReference type="InterPro" id="IPR012160">
    <property type="entry name" value="LtaS-like"/>
</dbReference>
<dbReference type="EMBL" id="PGFJ01000001">
    <property type="protein sequence ID" value="PJJ84940.1"/>
    <property type="molecule type" value="Genomic_DNA"/>
</dbReference>
<dbReference type="Proteomes" id="UP000242687">
    <property type="component" value="Unassembled WGS sequence"/>
</dbReference>
<evidence type="ECO:0000256" key="5">
    <source>
        <dbReference type="ARBA" id="ARBA00023136"/>
    </source>
</evidence>
<feature type="transmembrane region" description="Helical" evidence="9">
    <location>
        <begin position="137"/>
        <end position="162"/>
    </location>
</feature>
<feature type="binding site" evidence="8">
    <location>
        <position position="276"/>
    </location>
    <ligand>
        <name>Mn(2+)</name>
        <dbReference type="ChEBI" id="CHEBI:29035"/>
    </ligand>
</feature>
<feature type="transmembrane region" description="Helical" evidence="9">
    <location>
        <begin position="56"/>
        <end position="74"/>
    </location>
</feature>
<dbReference type="AlphaFoldDB" id="A0A2H9VVV0"/>
<dbReference type="RefSeq" id="WP_100341103.1">
    <property type="nucleotide sequence ID" value="NZ_PGFJ01000001.1"/>
</dbReference>
<dbReference type="Gene3D" id="3.40.720.10">
    <property type="entry name" value="Alkaline Phosphatase, subunit A"/>
    <property type="match status" value="1"/>
</dbReference>
<keyword evidence="7" id="KW-0479">Metal-binding</keyword>
<dbReference type="CDD" id="cd16015">
    <property type="entry name" value="LTA_synthase"/>
    <property type="match status" value="1"/>
</dbReference>
<dbReference type="InterPro" id="IPR000917">
    <property type="entry name" value="Sulfatase_N"/>
</dbReference>
<feature type="binding site" evidence="8">
    <location>
        <position position="486"/>
    </location>
    <ligand>
        <name>Mn(2+)</name>
        <dbReference type="ChEBI" id="CHEBI:29035"/>
    </ligand>
</feature>
<organism evidence="11 12">
    <name type="scientific">Mucilaginibacter auburnensis</name>
    <dbReference type="NCBI Taxonomy" id="1457233"/>
    <lineage>
        <taxon>Bacteria</taxon>
        <taxon>Pseudomonadati</taxon>
        <taxon>Bacteroidota</taxon>
        <taxon>Sphingobacteriia</taxon>
        <taxon>Sphingobacteriales</taxon>
        <taxon>Sphingobacteriaceae</taxon>
        <taxon>Mucilaginibacter</taxon>
    </lineage>
</organism>
<keyword evidence="11" id="KW-0808">Transferase</keyword>
<keyword evidence="12" id="KW-1185">Reference proteome</keyword>
<gene>
    <name evidence="11" type="ORF">CLV57_1962</name>
</gene>
<dbReference type="PIRSF" id="PIRSF005091">
    <property type="entry name" value="Mmb_sulf_HI1246"/>
    <property type="match status" value="1"/>
</dbReference>
<name>A0A2H9VVV0_9SPHI</name>
<dbReference type="Pfam" id="PF00884">
    <property type="entry name" value="Sulfatase"/>
    <property type="match status" value="1"/>
</dbReference>
<evidence type="ECO:0000259" key="10">
    <source>
        <dbReference type="Pfam" id="PF00884"/>
    </source>
</evidence>
<evidence type="ECO:0000256" key="1">
    <source>
        <dbReference type="ARBA" id="ARBA00004651"/>
    </source>
</evidence>
<keyword evidence="2" id="KW-1003">Cell membrane</keyword>
<evidence type="ECO:0000256" key="3">
    <source>
        <dbReference type="ARBA" id="ARBA00022692"/>
    </source>
</evidence>
<dbReference type="GO" id="GO:0046872">
    <property type="term" value="F:metal ion binding"/>
    <property type="evidence" value="ECO:0007669"/>
    <property type="project" value="UniProtKB-KW"/>
</dbReference>
<keyword evidence="7" id="KW-0464">Manganese</keyword>
<feature type="binding site" evidence="8">
    <location>
        <position position="485"/>
    </location>
    <ligand>
        <name>Mn(2+)</name>
        <dbReference type="ChEBI" id="CHEBI:29035"/>
    </ligand>
</feature>
<evidence type="ECO:0000256" key="8">
    <source>
        <dbReference type="PIRSR" id="PIRSR005091-3"/>
    </source>
</evidence>
<proteinExistence type="predicted"/>
<evidence type="ECO:0000313" key="11">
    <source>
        <dbReference type="EMBL" id="PJJ84940.1"/>
    </source>
</evidence>
<feature type="binding site" evidence="8">
    <location>
        <position position="316"/>
    </location>
    <ligand>
        <name>Mn(2+)</name>
        <dbReference type="ChEBI" id="CHEBI:29035"/>
    </ligand>
</feature>
<dbReference type="PANTHER" id="PTHR47371">
    <property type="entry name" value="LIPOTEICHOIC ACID SYNTHASE"/>
    <property type="match status" value="1"/>
</dbReference>
<reference evidence="11 12" key="1">
    <citation type="submission" date="2017-11" db="EMBL/GenBank/DDBJ databases">
        <title>Genomic Encyclopedia of Archaeal and Bacterial Type Strains, Phase II (KMG-II): From Individual Species to Whole Genera.</title>
        <authorList>
            <person name="Goeker M."/>
        </authorList>
    </citation>
    <scope>NUCLEOTIDE SEQUENCE [LARGE SCALE GENOMIC DNA]</scope>
    <source>
        <strain evidence="11 12">DSM 28175</strain>
    </source>
</reference>
<dbReference type="GO" id="GO:0005886">
    <property type="term" value="C:plasma membrane"/>
    <property type="evidence" value="ECO:0007669"/>
    <property type="project" value="UniProtKB-SubCell"/>
</dbReference>
<feature type="transmembrane region" description="Helical" evidence="9">
    <location>
        <begin position="174"/>
        <end position="192"/>
    </location>
</feature>
<dbReference type="SUPFAM" id="SSF53649">
    <property type="entry name" value="Alkaline phosphatase-like"/>
    <property type="match status" value="1"/>
</dbReference>
<keyword evidence="5 9" id="KW-0472">Membrane</keyword>
<keyword evidence="4 9" id="KW-1133">Transmembrane helix</keyword>
<evidence type="ECO:0000313" key="12">
    <source>
        <dbReference type="Proteomes" id="UP000242687"/>
    </source>
</evidence>
<feature type="binding site" evidence="7">
    <location>
        <position position="431"/>
    </location>
    <ligand>
        <name>substrate</name>
    </ligand>
</feature>
<evidence type="ECO:0000256" key="6">
    <source>
        <dbReference type="PIRSR" id="PIRSR005091-1"/>
    </source>
</evidence>
<comment type="subcellular location">
    <subcellularLocation>
        <location evidence="1">Cell membrane</location>
        <topology evidence="1">Multi-pass membrane protein</topology>
    </subcellularLocation>
</comment>
<evidence type="ECO:0000256" key="2">
    <source>
        <dbReference type="ARBA" id="ARBA00022475"/>
    </source>
</evidence>
<protein>
    <submittedName>
        <fullName evidence="11">Phosphoglycerol transferase MdoB-like AlkP superfamily enzyme</fullName>
    </submittedName>
</protein>
<evidence type="ECO:0000256" key="7">
    <source>
        <dbReference type="PIRSR" id="PIRSR005091-2"/>
    </source>
</evidence>
<dbReference type="GO" id="GO:0016740">
    <property type="term" value="F:transferase activity"/>
    <property type="evidence" value="ECO:0007669"/>
    <property type="project" value="UniProtKB-KW"/>
</dbReference>
<dbReference type="Gene3D" id="3.30.1120.80">
    <property type="match status" value="1"/>
</dbReference>
<comment type="caution">
    <text evidence="11">The sequence shown here is derived from an EMBL/GenBank/DDBJ whole genome shotgun (WGS) entry which is preliminary data.</text>
</comment>
<evidence type="ECO:0000256" key="4">
    <source>
        <dbReference type="ARBA" id="ARBA00022989"/>
    </source>
</evidence>
<dbReference type="InterPro" id="IPR050448">
    <property type="entry name" value="OpgB/LTA_synthase_biosynth"/>
</dbReference>
<sequence length="622" mass="71150">MLRNLFSFIRFFLFWLLFFAITRATFEIYFREHLHGVSALDIIKTFIYGIRMDASAAAYVAIIPLLVFIVEWFVGRRLVKPVWLRIYVWFLVFLASLIAIVDLGIFTEWGAKVNFRAFETLYNSPAESMSSTASAPIALHITIGVTLLTLGVVLSYFIIDFNVEYPKVSKRTKALYSVGLLLIDFIILRGTLTPTPINQSAGYFSDNQLLDLAAQNTEWNLANNVFENLRHPYNPYNFMPEKQAEEIVANNYKVEKDTTVKVLTTDRPNVVIIQLESYTADLIESLGGEKGVSPNFEKLAKQGLSFNNIYAAGDRTDKGVIAILSAFPSQAIRTIIVDTVKQRKLPSLMTEFKDTGYHTSYFYGGHSNYMNFDTYMYDHKTDLIFDKSRIPADQIGSVWGAHDNILFQKNVVELGKFKQPFFSLVQTLTNHEPFVLPTPPHFKGKDLSEQFKSTAWFTDSCLNAYLETAKKQPWYKNTLFIIVADHGHRLPRSTSWAYSPAKYHIPLLFYGEVIKPEYRGQKITKLGNQTDIAATLLAQLGLAHNNFKWSKNLLNPYSKQFAFYDWDNGFGFLTPEQGIAYDSQGQRIIYRKHPNADARLTEKALLNGKAFMQQIYTEYLAY</sequence>
<dbReference type="InterPro" id="IPR017850">
    <property type="entry name" value="Alkaline_phosphatase_core_sf"/>
</dbReference>
<dbReference type="PANTHER" id="PTHR47371:SF3">
    <property type="entry name" value="PHOSPHOGLYCEROL TRANSFERASE I"/>
    <property type="match status" value="1"/>
</dbReference>
<feature type="domain" description="Sulfatase N-terminal" evidence="10">
    <location>
        <begin position="268"/>
        <end position="541"/>
    </location>
</feature>
<dbReference type="OrthoDB" id="9777768at2"/>
<accession>A0A2H9VVV0</accession>
<keyword evidence="3 9" id="KW-0812">Transmembrane</keyword>
<evidence type="ECO:0000256" key="9">
    <source>
        <dbReference type="SAM" id="Phobius"/>
    </source>
</evidence>
<feature type="active site" evidence="6">
    <location>
        <position position="316"/>
    </location>
</feature>
<feature type="transmembrane region" description="Helical" evidence="9">
    <location>
        <begin position="86"/>
        <end position="106"/>
    </location>
</feature>